<dbReference type="EMBL" id="BJWI01000057">
    <property type="protein sequence ID" value="GEM02755.1"/>
    <property type="molecule type" value="Genomic_DNA"/>
</dbReference>
<dbReference type="Pfam" id="PF00990">
    <property type="entry name" value="GGDEF"/>
    <property type="match status" value="1"/>
</dbReference>
<evidence type="ECO:0000313" key="3">
    <source>
        <dbReference type="EMBL" id="GEM02755.1"/>
    </source>
</evidence>
<evidence type="ECO:0000313" key="4">
    <source>
        <dbReference type="EMBL" id="SFP69769.1"/>
    </source>
</evidence>
<dbReference type="STRING" id="306540.SAMN05421839_1448"/>
<reference evidence="3 6" key="2">
    <citation type="submission" date="2019-07" db="EMBL/GenBank/DDBJ databases">
        <title>Whole genome shotgun sequence of Halolactibacillus halophilus NBRC 100868.</title>
        <authorList>
            <person name="Hosoyama A."/>
            <person name="Uohara A."/>
            <person name="Ohji S."/>
            <person name="Ichikawa N."/>
        </authorList>
    </citation>
    <scope>NUCLEOTIDE SEQUENCE [LARGE SCALE GENOMIC DNA]</scope>
    <source>
        <strain evidence="3 6">NBRC 100868</strain>
    </source>
</reference>
<feature type="transmembrane region" description="Helical" evidence="1">
    <location>
        <begin position="207"/>
        <end position="223"/>
    </location>
</feature>
<dbReference type="SMART" id="SM00267">
    <property type="entry name" value="GGDEF"/>
    <property type="match status" value="1"/>
</dbReference>
<dbReference type="InterPro" id="IPR043128">
    <property type="entry name" value="Rev_trsase/Diguanyl_cyclase"/>
</dbReference>
<dbReference type="GO" id="GO:1902201">
    <property type="term" value="P:negative regulation of bacterial-type flagellum-dependent cell motility"/>
    <property type="evidence" value="ECO:0007669"/>
    <property type="project" value="TreeGrafter"/>
</dbReference>
<organism evidence="4 5">
    <name type="scientific">Halolactibacillus halophilus</name>
    <dbReference type="NCBI Taxonomy" id="306540"/>
    <lineage>
        <taxon>Bacteria</taxon>
        <taxon>Bacillati</taxon>
        <taxon>Bacillota</taxon>
        <taxon>Bacilli</taxon>
        <taxon>Bacillales</taxon>
        <taxon>Bacillaceae</taxon>
        <taxon>Halolactibacillus</taxon>
    </lineage>
</organism>
<evidence type="ECO:0000313" key="6">
    <source>
        <dbReference type="Proteomes" id="UP000321547"/>
    </source>
</evidence>
<reference evidence="4 5" key="1">
    <citation type="submission" date="2016-10" db="EMBL/GenBank/DDBJ databases">
        <authorList>
            <person name="de Groot N.N."/>
        </authorList>
    </citation>
    <scope>NUCLEOTIDE SEQUENCE [LARGE SCALE GENOMIC DNA]</scope>
    <source>
        <strain evidence="4 5">DSM 17073</strain>
    </source>
</reference>
<dbReference type="PROSITE" id="PS50887">
    <property type="entry name" value="GGDEF"/>
    <property type="match status" value="1"/>
</dbReference>
<feature type="domain" description="GGDEF" evidence="2">
    <location>
        <begin position="423"/>
        <end position="548"/>
    </location>
</feature>
<feature type="transmembrane region" description="Helical" evidence="1">
    <location>
        <begin position="177"/>
        <end position="195"/>
    </location>
</feature>
<dbReference type="InterPro" id="IPR050469">
    <property type="entry name" value="Diguanylate_Cyclase"/>
</dbReference>
<gene>
    <name evidence="3" type="ORF">HHA03_22870</name>
    <name evidence="4" type="ORF">SAMN05421839_1448</name>
</gene>
<dbReference type="CDD" id="cd01949">
    <property type="entry name" value="GGDEF"/>
    <property type="match status" value="1"/>
</dbReference>
<feature type="transmembrane region" description="Helical" evidence="1">
    <location>
        <begin position="268"/>
        <end position="286"/>
    </location>
</feature>
<feature type="transmembrane region" description="Helical" evidence="1">
    <location>
        <begin position="235"/>
        <end position="256"/>
    </location>
</feature>
<accession>A0A1I5SGD6</accession>
<dbReference type="GO" id="GO:0052621">
    <property type="term" value="F:diguanylate cyclase activity"/>
    <property type="evidence" value="ECO:0007669"/>
    <property type="project" value="TreeGrafter"/>
</dbReference>
<dbReference type="PANTHER" id="PTHR45138:SF23">
    <property type="entry name" value="SIGNALING PROTEIN"/>
    <property type="match status" value="1"/>
</dbReference>
<keyword evidence="1" id="KW-0472">Membrane</keyword>
<dbReference type="PANTHER" id="PTHR45138">
    <property type="entry name" value="REGULATORY COMPONENTS OF SENSORY TRANSDUCTION SYSTEM"/>
    <property type="match status" value="1"/>
</dbReference>
<keyword evidence="1" id="KW-1133">Transmembrane helix</keyword>
<keyword evidence="1" id="KW-0812">Transmembrane</keyword>
<feature type="transmembrane region" description="Helical" evidence="1">
    <location>
        <begin position="331"/>
        <end position="350"/>
    </location>
</feature>
<evidence type="ECO:0000313" key="5">
    <source>
        <dbReference type="Proteomes" id="UP000242243"/>
    </source>
</evidence>
<feature type="transmembrane region" description="Helical" evidence="1">
    <location>
        <begin position="298"/>
        <end position="319"/>
    </location>
</feature>
<dbReference type="AlphaFoldDB" id="A0A1I5SGD6"/>
<dbReference type="Gene3D" id="3.30.70.270">
    <property type="match status" value="1"/>
</dbReference>
<dbReference type="OrthoDB" id="9804955at2"/>
<dbReference type="Proteomes" id="UP000242243">
    <property type="component" value="Unassembled WGS sequence"/>
</dbReference>
<dbReference type="InterPro" id="IPR029787">
    <property type="entry name" value="Nucleotide_cyclase"/>
</dbReference>
<feature type="transmembrane region" description="Helical" evidence="1">
    <location>
        <begin position="356"/>
        <end position="374"/>
    </location>
</feature>
<dbReference type="SUPFAM" id="SSF55073">
    <property type="entry name" value="Nucleotide cyclase"/>
    <property type="match status" value="1"/>
</dbReference>
<dbReference type="InterPro" id="IPR000160">
    <property type="entry name" value="GGDEF_dom"/>
</dbReference>
<protein>
    <submittedName>
        <fullName evidence="4">Diguanylate cyclase (GGDEF) domain-containing protein</fullName>
    </submittedName>
</protein>
<dbReference type="EMBL" id="FOXC01000044">
    <property type="protein sequence ID" value="SFP69769.1"/>
    <property type="molecule type" value="Genomic_DNA"/>
</dbReference>
<sequence>MQNYQRNRTIVLSLCFLFLLLFITFSYIHRSDTLQLLPERFTTLNEDWDVYFGDMYVQTVDLPTDIDVGKNTTYFAVTQLPNTPNSYDHLLIRSSLQDLTVYLDGEIIHQKINEQDGDFRAPLTSSWELVYLPHNYQGKQLTLEISSETSAFAGTINPIYIGSADAMLFDIIKHQSLNFIVGLVLFILAIVCLFTALSQRKFVDNRLLYLGLFSMTTSLWIFGESKLLQFITGNPFIIGGLSYLMVPLMVSFIALYIKEVITKRFIMLFRIVSLSFGLITFLMLYLQQYNILNFIELTAILLTIILISAIIQVGALIYEYFKDKNTEIKKVAHYFAILIIAFLLEITLFYTKTFQAISSMLLIGFLIFFILLFIDTYKYLKRSAEQAQKTKLLEILAYQDLLTGGLNRTAYERDLKIQLETAKHFRLVLIDLNYLKYINDNYGHTLGDHAIASVYKLLLDAFDGEHCYRIGGDEFAVLSNQSDERTYQHQLTDLRKRLNELSDTLPYTLDVAVGSAVYAKEERQSYTQFYHHVDQLMYKDKVERKKRS</sequence>
<evidence type="ECO:0000256" key="1">
    <source>
        <dbReference type="SAM" id="Phobius"/>
    </source>
</evidence>
<name>A0A1I5SGD6_9BACI</name>
<dbReference type="GO" id="GO:0043709">
    <property type="term" value="P:cell adhesion involved in single-species biofilm formation"/>
    <property type="evidence" value="ECO:0007669"/>
    <property type="project" value="TreeGrafter"/>
</dbReference>
<dbReference type="NCBIfam" id="TIGR00254">
    <property type="entry name" value="GGDEF"/>
    <property type="match status" value="1"/>
</dbReference>
<proteinExistence type="predicted"/>
<dbReference type="RefSeq" id="WP_089833599.1">
    <property type="nucleotide sequence ID" value="NZ_BJWI01000057.1"/>
</dbReference>
<dbReference type="Proteomes" id="UP000321547">
    <property type="component" value="Unassembled WGS sequence"/>
</dbReference>
<dbReference type="GO" id="GO:0005886">
    <property type="term" value="C:plasma membrane"/>
    <property type="evidence" value="ECO:0007669"/>
    <property type="project" value="TreeGrafter"/>
</dbReference>
<evidence type="ECO:0000259" key="2">
    <source>
        <dbReference type="PROSITE" id="PS50887"/>
    </source>
</evidence>
<keyword evidence="6" id="KW-1185">Reference proteome</keyword>